<protein>
    <submittedName>
        <fullName evidence="1">Uncharacterized protein</fullName>
    </submittedName>
</protein>
<evidence type="ECO:0000313" key="1">
    <source>
        <dbReference type="EMBL" id="QDU23315.1"/>
    </source>
</evidence>
<dbReference type="Proteomes" id="UP000319576">
    <property type="component" value="Chromosome"/>
</dbReference>
<name>A0A517Y0N0_9BACT</name>
<dbReference type="KEGG" id="uli:ETAA1_53100"/>
<dbReference type="EMBL" id="CP036273">
    <property type="protein sequence ID" value="QDU23315.1"/>
    <property type="molecule type" value="Genomic_DNA"/>
</dbReference>
<accession>A0A517Y0N0</accession>
<sequence>MGEKPTSWVEQMCRHLAEVERETTEQLGELERGFFVNVANDCTDIGFAVSQAYPRKVNLVLHTGWGVFKEATWFQFLFVSGNYPLLLSRLRYVWEAVFRAYFVENYPFRNSPSSWVAPGRSAAKKLVWLEEHGRALDWNRCMEPVLRAVFPLADSEPEVREHYRRRWGELHKYVHASAYLAGRMVGKSALHLSDKFDRKWAKECVAIAREVFDLVWMAVLGHHPMAADRMHRLSGEYPVLKRVFEKMNES</sequence>
<evidence type="ECO:0000313" key="2">
    <source>
        <dbReference type="Proteomes" id="UP000319576"/>
    </source>
</evidence>
<reference evidence="1 2" key="1">
    <citation type="submission" date="2019-02" db="EMBL/GenBank/DDBJ databases">
        <title>Deep-cultivation of Planctomycetes and their phenomic and genomic characterization uncovers novel biology.</title>
        <authorList>
            <person name="Wiegand S."/>
            <person name="Jogler M."/>
            <person name="Boedeker C."/>
            <person name="Pinto D."/>
            <person name="Vollmers J."/>
            <person name="Rivas-Marin E."/>
            <person name="Kohn T."/>
            <person name="Peeters S.H."/>
            <person name="Heuer A."/>
            <person name="Rast P."/>
            <person name="Oberbeckmann S."/>
            <person name="Bunk B."/>
            <person name="Jeske O."/>
            <person name="Meyerdierks A."/>
            <person name="Storesund J.E."/>
            <person name="Kallscheuer N."/>
            <person name="Luecker S."/>
            <person name="Lage O.M."/>
            <person name="Pohl T."/>
            <person name="Merkel B.J."/>
            <person name="Hornburger P."/>
            <person name="Mueller R.-W."/>
            <person name="Bruemmer F."/>
            <person name="Labrenz M."/>
            <person name="Spormann A.M."/>
            <person name="Op den Camp H."/>
            <person name="Overmann J."/>
            <person name="Amann R."/>
            <person name="Jetten M.S.M."/>
            <person name="Mascher T."/>
            <person name="Medema M.H."/>
            <person name="Devos D.P."/>
            <person name="Kaster A.-K."/>
            <person name="Ovreas L."/>
            <person name="Rohde M."/>
            <person name="Galperin M.Y."/>
            <person name="Jogler C."/>
        </authorList>
    </citation>
    <scope>NUCLEOTIDE SEQUENCE [LARGE SCALE GENOMIC DNA]</scope>
    <source>
        <strain evidence="1 2">ETA_A1</strain>
    </source>
</reference>
<keyword evidence="2" id="KW-1185">Reference proteome</keyword>
<gene>
    <name evidence="1" type="ORF">ETAA1_53100</name>
</gene>
<organism evidence="1 2">
    <name type="scientific">Urbifossiella limnaea</name>
    <dbReference type="NCBI Taxonomy" id="2528023"/>
    <lineage>
        <taxon>Bacteria</taxon>
        <taxon>Pseudomonadati</taxon>
        <taxon>Planctomycetota</taxon>
        <taxon>Planctomycetia</taxon>
        <taxon>Gemmatales</taxon>
        <taxon>Gemmataceae</taxon>
        <taxon>Urbifossiella</taxon>
    </lineage>
</organism>
<dbReference type="RefSeq" id="WP_145243485.1">
    <property type="nucleotide sequence ID" value="NZ_CP036273.1"/>
</dbReference>
<proteinExistence type="predicted"/>
<dbReference type="AlphaFoldDB" id="A0A517Y0N0"/>